<evidence type="ECO:0000313" key="8">
    <source>
        <dbReference type="EMBL" id="KAK2712412.1"/>
    </source>
</evidence>
<keyword evidence="9" id="KW-1185">Reference proteome</keyword>
<dbReference type="GO" id="GO:0004350">
    <property type="term" value="F:glutamate-5-semialdehyde dehydrogenase activity"/>
    <property type="evidence" value="ECO:0007669"/>
    <property type="project" value="TreeGrafter"/>
</dbReference>
<keyword evidence="3" id="KW-0808">Transferase</keyword>
<dbReference type="SUPFAM" id="SSF53633">
    <property type="entry name" value="Carbamate kinase-like"/>
    <property type="match status" value="1"/>
</dbReference>
<dbReference type="NCBIfam" id="TIGR01027">
    <property type="entry name" value="proB"/>
    <property type="match status" value="1"/>
</dbReference>
<dbReference type="PANTHER" id="PTHR11063:SF8">
    <property type="entry name" value="DELTA-1-PYRROLINE-5-CARBOXYLATE SYNTHASE"/>
    <property type="match status" value="1"/>
</dbReference>
<dbReference type="FunFam" id="3.40.1160.10:FF:000032">
    <property type="entry name" value="Delta-1-pyrroline-5-carboxylate synthase"/>
    <property type="match status" value="1"/>
</dbReference>
<dbReference type="Proteomes" id="UP001187531">
    <property type="component" value="Unassembled WGS sequence"/>
</dbReference>
<evidence type="ECO:0000256" key="2">
    <source>
        <dbReference type="ARBA" id="ARBA00022650"/>
    </source>
</evidence>
<dbReference type="InterPro" id="IPR001048">
    <property type="entry name" value="Asp/Glu/Uridylate_kinase"/>
</dbReference>
<name>A0AA88HWV1_ARTSF</name>
<reference evidence="8" key="1">
    <citation type="submission" date="2023-07" db="EMBL/GenBank/DDBJ databases">
        <title>Chromosome-level genome assembly of Artemia franciscana.</title>
        <authorList>
            <person name="Jo E."/>
        </authorList>
    </citation>
    <scope>NUCLEOTIDE SEQUENCE</scope>
    <source>
        <tissue evidence="8">Whole body</tissue>
    </source>
</reference>
<dbReference type="InterPro" id="IPR016162">
    <property type="entry name" value="Ald_DH_N"/>
</dbReference>
<gene>
    <name evidence="8" type="ORF">QYM36_011184</name>
</gene>
<dbReference type="InterPro" id="IPR001057">
    <property type="entry name" value="Glu/AcGlu_kinase"/>
</dbReference>
<evidence type="ECO:0000259" key="7">
    <source>
        <dbReference type="Pfam" id="PF00696"/>
    </source>
</evidence>
<dbReference type="Gene3D" id="3.40.605.10">
    <property type="entry name" value="Aldehyde Dehydrogenase, Chain A, domain 1"/>
    <property type="match status" value="1"/>
</dbReference>
<evidence type="ECO:0000256" key="6">
    <source>
        <dbReference type="ARBA" id="ARBA00022840"/>
    </source>
</evidence>
<dbReference type="InterPro" id="IPR016161">
    <property type="entry name" value="Ald_DH/histidinol_DH"/>
</dbReference>
<dbReference type="PRINTS" id="PR00474">
    <property type="entry name" value="GLU5KINASE"/>
</dbReference>
<dbReference type="InterPro" id="IPR005715">
    <property type="entry name" value="Glu_5kinase/COase_Synthase"/>
</dbReference>
<dbReference type="CDD" id="cd04256">
    <property type="entry name" value="AAK_P5CS_ProBA"/>
    <property type="match status" value="1"/>
</dbReference>
<evidence type="ECO:0000256" key="1">
    <source>
        <dbReference type="ARBA" id="ARBA00022605"/>
    </source>
</evidence>
<sequence>MKNRQDEQPKAFHQRSDLKRAKRVVIKLGSAVITREDECGLALGRLASIVEQVAELQNEGRECIMVTSGAVAFGKQKLVQELIMSMSMRDTLSSRDSSNKSSKTIIEPRAAAAIGQTGLMSLYEAMFAQYSVKVAQVLVTKPDFYNEETRNNLRSTIQELISLNIVPIINTNDAVSPPPQVDEDLTGIISIKDNDSLAARLAVVIESELLILMSDVDGIYTCPPSQEGAKLISVYTPGKTASIQYGQKSRVGLGGMDSKARAACWALDKGISVVICNGTADFAVRNIVQGKRLGTFFTEWSNNGLTPEAMAQKARQGGRILFMLNGEERSDIVRSLADNLISRADFILEANRADLSLAKRTKLAGPLSSRLALTPAKLKSLSDGIKQISETCKSIVYRPLRHTRLASGLDLTQITVPIGVLMVIFESRPDCLPQVRYRHYL</sequence>
<dbReference type="AlphaFoldDB" id="A0AA88HWV1"/>
<dbReference type="SUPFAM" id="SSF53720">
    <property type="entry name" value="ALDH-like"/>
    <property type="match status" value="1"/>
</dbReference>
<dbReference type="GO" id="GO:0005524">
    <property type="term" value="F:ATP binding"/>
    <property type="evidence" value="ECO:0007669"/>
    <property type="project" value="UniProtKB-KW"/>
</dbReference>
<dbReference type="HAMAP" id="MF_00456">
    <property type="entry name" value="ProB"/>
    <property type="match status" value="1"/>
</dbReference>
<organism evidence="8 9">
    <name type="scientific">Artemia franciscana</name>
    <name type="common">Brine shrimp</name>
    <name type="synonym">Artemia sanfranciscana</name>
    <dbReference type="NCBI Taxonomy" id="6661"/>
    <lineage>
        <taxon>Eukaryota</taxon>
        <taxon>Metazoa</taxon>
        <taxon>Ecdysozoa</taxon>
        <taxon>Arthropoda</taxon>
        <taxon>Crustacea</taxon>
        <taxon>Branchiopoda</taxon>
        <taxon>Anostraca</taxon>
        <taxon>Artemiidae</taxon>
        <taxon>Artemia</taxon>
    </lineage>
</organism>
<dbReference type="PANTHER" id="PTHR11063">
    <property type="entry name" value="GLUTAMATE SEMIALDEHYDE DEHYDROGENASE"/>
    <property type="match status" value="1"/>
</dbReference>
<dbReference type="InterPro" id="IPR041744">
    <property type="entry name" value="G5K_ProBA"/>
</dbReference>
<dbReference type="InterPro" id="IPR036393">
    <property type="entry name" value="AceGlu_kinase-like_sf"/>
</dbReference>
<dbReference type="GO" id="GO:0008652">
    <property type="term" value="P:amino acid biosynthetic process"/>
    <property type="evidence" value="ECO:0007669"/>
    <property type="project" value="UniProtKB-KW"/>
</dbReference>
<dbReference type="Gene3D" id="3.40.1160.10">
    <property type="entry name" value="Acetylglutamate kinase-like"/>
    <property type="match status" value="1"/>
</dbReference>
<dbReference type="Pfam" id="PF00696">
    <property type="entry name" value="AA_kinase"/>
    <property type="match status" value="1"/>
</dbReference>
<dbReference type="GO" id="GO:0005739">
    <property type="term" value="C:mitochondrion"/>
    <property type="evidence" value="ECO:0007669"/>
    <property type="project" value="TreeGrafter"/>
</dbReference>
<keyword evidence="1" id="KW-0028">Amino-acid biosynthesis</keyword>
<evidence type="ECO:0000256" key="4">
    <source>
        <dbReference type="ARBA" id="ARBA00022741"/>
    </source>
</evidence>
<dbReference type="GO" id="GO:0016301">
    <property type="term" value="F:kinase activity"/>
    <property type="evidence" value="ECO:0007669"/>
    <property type="project" value="UniProtKB-KW"/>
</dbReference>
<keyword evidence="6" id="KW-0067">ATP-binding</keyword>
<dbReference type="EMBL" id="JAVRJZ010000015">
    <property type="protein sequence ID" value="KAK2712412.1"/>
    <property type="molecule type" value="Genomic_DNA"/>
</dbReference>
<feature type="domain" description="Aspartate/glutamate/uridylate kinase" evidence="7">
    <location>
        <begin position="22"/>
        <end position="277"/>
    </location>
</feature>
<keyword evidence="2" id="KW-0641">Proline biosynthesis</keyword>
<evidence type="ECO:0000313" key="9">
    <source>
        <dbReference type="Proteomes" id="UP001187531"/>
    </source>
</evidence>
<comment type="caution">
    <text evidence="8">The sequence shown here is derived from an EMBL/GenBank/DDBJ whole genome shotgun (WGS) entry which is preliminary data.</text>
</comment>
<proteinExistence type="inferred from homology"/>
<protein>
    <recommendedName>
        <fullName evidence="7">Aspartate/glutamate/uridylate kinase domain-containing protein</fullName>
    </recommendedName>
</protein>
<keyword evidence="5" id="KW-0418">Kinase</keyword>
<keyword evidence="4" id="KW-0547">Nucleotide-binding</keyword>
<evidence type="ECO:0000256" key="5">
    <source>
        <dbReference type="ARBA" id="ARBA00022777"/>
    </source>
</evidence>
<accession>A0AA88HWV1</accession>
<evidence type="ECO:0000256" key="3">
    <source>
        <dbReference type="ARBA" id="ARBA00022679"/>
    </source>
</evidence>